<gene>
    <name evidence="2" type="ORF">PAPOLLO_LOCUS20344</name>
</gene>
<organism evidence="2 3">
    <name type="scientific">Parnassius apollo</name>
    <name type="common">Apollo butterfly</name>
    <name type="synonym">Papilio apollo</name>
    <dbReference type="NCBI Taxonomy" id="110799"/>
    <lineage>
        <taxon>Eukaryota</taxon>
        <taxon>Metazoa</taxon>
        <taxon>Ecdysozoa</taxon>
        <taxon>Arthropoda</taxon>
        <taxon>Hexapoda</taxon>
        <taxon>Insecta</taxon>
        <taxon>Pterygota</taxon>
        <taxon>Neoptera</taxon>
        <taxon>Endopterygota</taxon>
        <taxon>Lepidoptera</taxon>
        <taxon>Glossata</taxon>
        <taxon>Ditrysia</taxon>
        <taxon>Papilionoidea</taxon>
        <taxon>Papilionidae</taxon>
        <taxon>Parnassiinae</taxon>
        <taxon>Parnassini</taxon>
        <taxon>Parnassius</taxon>
        <taxon>Parnassius</taxon>
    </lineage>
</organism>
<evidence type="ECO:0000313" key="3">
    <source>
        <dbReference type="Proteomes" id="UP000691718"/>
    </source>
</evidence>
<dbReference type="EMBL" id="CAJQZP010001271">
    <property type="protein sequence ID" value="CAG5034572.1"/>
    <property type="molecule type" value="Genomic_DNA"/>
</dbReference>
<evidence type="ECO:0000256" key="1">
    <source>
        <dbReference type="SAM" id="Coils"/>
    </source>
</evidence>
<proteinExistence type="predicted"/>
<keyword evidence="3" id="KW-1185">Reference proteome</keyword>
<protein>
    <submittedName>
        <fullName evidence="2">(apollo) hypothetical protein</fullName>
    </submittedName>
</protein>
<dbReference type="Proteomes" id="UP000691718">
    <property type="component" value="Unassembled WGS sequence"/>
</dbReference>
<keyword evidence="1" id="KW-0175">Coiled coil</keyword>
<accession>A0A8S3XP70</accession>
<dbReference type="OrthoDB" id="5989141at2759"/>
<sequence length="324" mass="36143">MSSMMERNVMFVKKHYDFGCAGITERGFRNLGADRRAQWKCLQCKKVSFSPSRPCSEATPGGNSGGGSATLDVILKEIREMKKLVTTVPTLIEDIKSIKVELIHLKESCEYNSSSLKSFQDQVSSLERGVSQIEKIQNSLAAANKEIANLKSVIETKEQWSRLSNVEIKGIPLKPNENLFVIAESLDKAVGYEFQKSQINYISLVSMFNTKENAIIINFINCYVKEEFVAAAHACKTLEAKDVGFGGNRQRVFVNDHLTPEQKKLHTKTRTLAKDRVLPQSSVDITSIDINENTVKNLLKTLDPTKSAGPDNIPAHFFINCAHT</sequence>
<reference evidence="2" key="1">
    <citation type="submission" date="2021-04" db="EMBL/GenBank/DDBJ databases">
        <authorList>
            <person name="Tunstrom K."/>
        </authorList>
    </citation>
    <scope>NUCLEOTIDE SEQUENCE</scope>
</reference>
<comment type="caution">
    <text evidence="2">The sequence shown here is derived from an EMBL/GenBank/DDBJ whole genome shotgun (WGS) entry which is preliminary data.</text>
</comment>
<evidence type="ECO:0000313" key="2">
    <source>
        <dbReference type="EMBL" id="CAG5034572.1"/>
    </source>
</evidence>
<feature type="coiled-coil region" evidence="1">
    <location>
        <begin position="126"/>
        <end position="153"/>
    </location>
</feature>
<name>A0A8S3XP70_PARAO</name>
<dbReference type="AlphaFoldDB" id="A0A8S3XP70"/>